<gene>
    <name evidence="2" type="ORF">EKG37_09800</name>
</gene>
<protein>
    <submittedName>
        <fullName evidence="2">DUF3397 domain-containing protein</fullName>
    </submittedName>
</protein>
<keyword evidence="3" id="KW-1185">Reference proteome</keyword>
<dbReference type="EMBL" id="RXNT01000006">
    <property type="protein sequence ID" value="RTR32447.1"/>
    <property type="molecule type" value="Genomic_DNA"/>
</dbReference>
<keyword evidence="1" id="KW-0472">Membrane</keyword>
<dbReference type="PIRSF" id="PIRSF030092">
    <property type="entry name" value="UCP030092"/>
    <property type="match status" value="1"/>
</dbReference>
<sequence>MSEIFSNIAAIFVTIPILGYVLIFVISKQITKHHRRAVRYALDGSTILFIISVHFLIMTIWEKSFLWLIILLILMIGVAVAFLNWKVKQEIDYNRVFRGFWRFNFLMFFSAYVILIIIGIVQSVSNAVS</sequence>
<comment type="caution">
    <text evidence="2">The sequence shown here is derived from an EMBL/GenBank/DDBJ whole genome shotgun (WGS) entry which is preliminary data.</text>
</comment>
<organism evidence="2 3">
    <name type="scientific">Bacillus yapensis</name>
    <dbReference type="NCBI Taxonomy" id="2492960"/>
    <lineage>
        <taxon>Bacteria</taxon>
        <taxon>Bacillati</taxon>
        <taxon>Bacillota</taxon>
        <taxon>Bacilli</taxon>
        <taxon>Bacillales</taxon>
        <taxon>Bacillaceae</taxon>
        <taxon>Bacillus</taxon>
    </lineage>
</organism>
<dbReference type="Pfam" id="PF11877">
    <property type="entry name" value="DUF3397"/>
    <property type="match status" value="1"/>
</dbReference>
<reference evidence="2 3" key="1">
    <citation type="submission" date="2018-12" db="EMBL/GenBank/DDBJ databases">
        <title>Bacillus yapensis draft genome sequence.</title>
        <authorList>
            <person name="Yu L."/>
            <person name="Xu X."/>
            <person name="Tang X."/>
        </authorList>
    </citation>
    <scope>NUCLEOTIDE SEQUENCE [LARGE SCALE GENOMIC DNA]</scope>
    <source>
        <strain evidence="2 3">XXST-01</strain>
    </source>
</reference>
<keyword evidence="1" id="KW-0812">Transmembrane</keyword>
<accession>A0A3S0KK93</accession>
<feature type="transmembrane region" description="Helical" evidence="1">
    <location>
        <begin position="105"/>
        <end position="124"/>
    </location>
</feature>
<evidence type="ECO:0000313" key="3">
    <source>
        <dbReference type="Proteomes" id="UP000271374"/>
    </source>
</evidence>
<name>A0A3S0KK93_9BACI</name>
<dbReference type="RefSeq" id="WP_126408517.1">
    <property type="nucleotide sequence ID" value="NZ_RXNT01000006.1"/>
</dbReference>
<evidence type="ECO:0000256" key="1">
    <source>
        <dbReference type="SAM" id="Phobius"/>
    </source>
</evidence>
<dbReference type="OrthoDB" id="2353183at2"/>
<keyword evidence="1" id="KW-1133">Transmembrane helix</keyword>
<feature type="transmembrane region" description="Helical" evidence="1">
    <location>
        <begin position="64"/>
        <end position="85"/>
    </location>
</feature>
<evidence type="ECO:0000313" key="2">
    <source>
        <dbReference type="EMBL" id="RTR32447.1"/>
    </source>
</evidence>
<dbReference type="Proteomes" id="UP000271374">
    <property type="component" value="Unassembled WGS sequence"/>
</dbReference>
<dbReference type="InterPro" id="IPR016945">
    <property type="entry name" value="UCP030092"/>
</dbReference>
<proteinExistence type="predicted"/>
<dbReference type="AlphaFoldDB" id="A0A3S0KK93"/>
<dbReference type="InterPro" id="IPR024515">
    <property type="entry name" value="DUF3397"/>
</dbReference>
<feature type="transmembrane region" description="Helical" evidence="1">
    <location>
        <begin position="38"/>
        <end position="58"/>
    </location>
</feature>
<feature type="transmembrane region" description="Helical" evidence="1">
    <location>
        <begin position="6"/>
        <end position="26"/>
    </location>
</feature>